<evidence type="ECO:0000313" key="2">
    <source>
        <dbReference type="EMBL" id="THC95650.1"/>
    </source>
</evidence>
<dbReference type="InterPro" id="IPR053178">
    <property type="entry name" value="Osmoadaptation_assoc"/>
</dbReference>
<dbReference type="PANTHER" id="PTHR38111:SF10">
    <property type="entry name" value="C6 FINGER DOMAIN-CONTAINING PROTEIN"/>
    <property type="match status" value="1"/>
</dbReference>
<protein>
    <submittedName>
        <fullName evidence="2">Uncharacterized protein</fullName>
    </submittedName>
</protein>
<dbReference type="EMBL" id="SOSA01000148">
    <property type="protein sequence ID" value="THC95650.1"/>
    <property type="molecule type" value="Genomic_DNA"/>
</dbReference>
<evidence type="ECO:0000256" key="1">
    <source>
        <dbReference type="SAM" id="MobiDB-lite"/>
    </source>
</evidence>
<name>A0A4S3JJZ8_9EURO</name>
<evidence type="ECO:0000313" key="3">
    <source>
        <dbReference type="Proteomes" id="UP000308092"/>
    </source>
</evidence>
<dbReference type="PANTHER" id="PTHR38111">
    <property type="entry name" value="ZN(2)-C6 FUNGAL-TYPE DOMAIN-CONTAINING PROTEIN-RELATED"/>
    <property type="match status" value="1"/>
</dbReference>
<dbReference type="Proteomes" id="UP000308092">
    <property type="component" value="Unassembled WGS sequence"/>
</dbReference>
<gene>
    <name evidence="2" type="ORF">EYZ11_004863</name>
</gene>
<feature type="region of interest" description="Disordered" evidence="1">
    <location>
        <begin position="220"/>
        <end position="250"/>
    </location>
</feature>
<reference evidence="2 3" key="1">
    <citation type="submission" date="2019-03" db="EMBL/GenBank/DDBJ databases">
        <title>The genome sequence of a newly discovered highly antifungal drug resistant Aspergillus species, Aspergillus tanneri NIH 1004.</title>
        <authorList>
            <person name="Mounaud S."/>
            <person name="Singh I."/>
            <person name="Joardar V."/>
            <person name="Pakala S."/>
            <person name="Pakala S."/>
            <person name="Venepally P."/>
            <person name="Hoover J."/>
            <person name="Nierman W."/>
            <person name="Chung J."/>
            <person name="Losada L."/>
        </authorList>
    </citation>
    <scope>NUCLEOTIDE SEQUENCE [LARGE SCALE GENOMIC DNA]</scope>
    <source>
        <strain evidence="2 3">NIH1004</strain>
    </source>
</reference>
<dbReference type="AlphaFoldDB" id="A0A4S3JJZ8"/>
<dbReference type="VEuPathDB" id="FungiDB:EYZ11_004863"/>
<comment type="caution">
    <text evidence="2">The sequence shown here is derived from an EMBL/GenBank/DDBJ whole genome shotgun (WGS) entry which is preliminary data.</text>
</comment>
<sequence length="286" mass="32487">MHRERCTYALSEGSQAYYLTLRPLNQMKLSPRPSHSQYTKSTTASMIPGSAMRREFGRYSSSGAQKPMRMECFLEKPEWQALNEKIVSDNAKLPDSSLYTDVIERASLLVIKIPGHMKQVRELRYKSPREQAKLRPALLQRVRATRAALRGIYTEFGVAVSMLRSGHSDKKEFIGPLPHLFFDAYSTLFTKGVRSGLRILNYLVILLDPAQRSLMEEEIRQLSDDTPTRSEYGGKSLPTPPGSPEEPKLEVKSLITPENRRPPITPWMDSLVTTMGLEGVEIRLME</sequence>
<proteinExistence type="predicted"/>
<organism evidence="2 3">
    <name type="scientific">Aspergillus tanneri</name>
    <dbReference type="NCBI Taxonomy" id="1220188"/>
    <lineage>
        <taxon>Eukaryota</taxon>
        <taxon>Fungi</taxon>
        <taxon>Dikarya</taxon>
        <taxon>Ascomycota</taxon>
        <taxon>Pezizomycotina</taxon>
        <taxon>Eurotiomycetes</taxon>
        <taxon>Eurotiomycetidae</taxon>
        <taxon>Eurotiales</taxon>
        <taxon>Aspergillaceae</taxon>
        <taxon>Aspergillus</taxon>
        <taxon>Aspergillus subgen. Circumdati</taxon>
    </lineage>
</organism>
<dbReference type="STRING" id="1220188.A0A4S3JJZ8"/>
<keyword evidence="3" id="KW-1185">Reference proteome</keyword>
<accession>A0A4S3JJZ8</accession>